<evidence type="ECO:0000256" key="2">
    <source>
        <dbReference type="ARBA" id="ARBA00006462"/>
    </source>
</evidence>
<evidence type="ECO:0000256" key="1">
    <source>
        <dbReference type="ARBA" id="ARBA00004606"/>
    </source>
</evidence>
<dbReference type="Proteomes" id="UP000677054">
    <property type="component" value="Unassembled WGS sequence"/>
</dbReference>
<dbReference type="EMBL" id="LR902496">
    <property type="protein sequence ID" value="CAD7250641.1"/>
    <property type="molecule type" value="Genomic_DNA"/>
</dbReference>
<comment type="subcellular location">
    <subcellularLocation>
        <location evidence="1">Membrane</location>
        <topology evidence="1">Single-pass type II membrane protein</topology>
    </subcellularLocation>
</comment>
<dbReference type="GO" id="GO:0016020">
    <property type="term" value="C:membrane"/>
    <property type="evidence" value="ECO:0007669"/>
    <property type="project" value="UniProtKB-SubCell"/>
</dbReference>
<dbReference type="PANTHER" id="PTHR23033:SF14">
    <property type="entry name" value="GLYCOPROTEIN-N-ACETYLGALACTOSAMINE 3-BETA-GALACTOSYLTRANSFERASE 1-RELATED"/>
    <property type="match status" value="1"/>
</dbReference>
<evidence type="ECO:0000313" key="7">
    <source>
        <dbReference type="EMBL" id="CAD7250641.1"/>
    </source>
</evidence>
<proteinExistence type="inferred from homology"/>
<reference evidence="7" key="1">
    <citation type="submission" date="2020-11" db="EMBL/GenBank/DDBJ databases">
        <authorList>
            <person name="Tran Van P."/>
        </authorList>
    </citation>
    <scope>NUCLEOTIDE SEQUENCE</scope>
</reference>
<evidence type="ECO:0000313" key="8">
    <source>
        <dbReference type="Proteomes" id="UP000677054"/>
    </source>
</evidence>
<dbReference type="AlphaFoldDB" id="A0A7R9AAN2"/>
<protein>
    <submittedName>
        <fullName evidence="7">Uncharacterized protein</fullName>
    </submittedName>
</protein>
<name>A0A7R9AAN2_9CRUS</name>
<evidence type="ECO:0000256" key="3">
    <source>
        <dbReference type="ARBA" id="ARBA00022692"/>
    </source>
</evidence>
<evidence type="ECO:0000256" key="5">
    <source>
        <dbReference type="ARBA" id="ARBA00022989"/>
    </source>
</evidence>
<evidence type="ECO:0000256" key="6">
    <source>
        <dbReference type="ARBA" id="ARBA00023136"/>
    </source>
</evidence>
<keyword evidence="5" id="KW-1133">Transmembrane helix</keyword>
<keyword evidence="3" id="KW-0812">Transmembrane</keyword>
<accession>A0A7R9AAN2</accession>
<sequence length="112" mass="12917">MLSSIAGKCLHKVGVKPRDSRDELGRWRMFPFDPEHHLISGLIEEYSWLWIDAYSAHAEGLGCCSDTAVSFHYVSPNLMYILEYFIYQLRPYGVVPFSQRDMSRNDTGKVDP</sequence>
<keyword evidence="8" id="KW-1185">Reference proteome</keyword>
<comment type="similarity">
    <text evidence="2">Belongs to the glycosyltransferase 31 family. Beta3-Gal-T subfamily.</text>
</comment>
<evidence type="ECO:0000256" key="4">
    <source>
        <dbReference type="ARBA" id="ARBA00022968"/>
    </source>
</evidence>
<dbReference type="PANTHER" id="PTHR23033">
    <property type="entry name" value="BETA1,3-GALACTOSYLTRANSFERASE"/>
    <property type="match status" value="1"/>
</dbReference>
<dbReference type="OrthoDB" id="414175at2759"/>
<dbReference type="GO" id="GO:0016263">
    <property type="term" value="F:glycoprotein-N-acetylgalactosamine 3-beta-galactosyltransferase activity"/>
    <property type="evidence" value="ECO:0007669"/>
    <property type="project" value="TreeGrafter"/>
</dbReference>
<organism evidence="7">
    <name type="scientific">Darwinula stevensoni</name>
    <dbReference type="NCBI Taxonomy" id="69355"/>
    <lineage>
        <taxon>Eukaryota</taxon>
        <taxon>Metazoa</taxon>
        <taxon>Ecdysozoa</taxon>
        <taxon>Arthropoda</taxon>
        <taxon>Crustacea</taxon>
        <taxon>Oligostraca</taxon>
        <taxon>Ostracoda</taxon>
        <taxon>Podocopa</taxon>
        <taxon>Podocopida</taxon>
        <taxon>Darwinulocopina</taxon>
        <taxon>Darwinuloidea</taxon>
        <taxon>Darwinulidae</taxon>
        <taxon>Darwinula</taxon>
    </lineage>
</organism>
<dbReference type="EMBL" id="CAJPEV010002979">
    <property type="protein sequence ID" value="CAG0898586.1"/>
    <property type="molecule type" value="Genomic_DNA"/>
</dbReference>
<keyword evidence="4" id="KW-0735">Signal-anchor</keyword>
<keyword evidence="6" id="KW-0472">Membrane</keyword>
<gene>
    <name evidence="7" type="ORF">DSTB1V02_LOCUS10411</name>
</gene>
<dbReference type="InterPro" id="IPR026050">
    <property type="entry name" value="C1GALT1/C1GALT1_chp1"/>
</dbReference>